<protein>
    <submittedName>
        <fullName evidence="10">Protein disulfide isomerase PDI2</fullName>
    </submittedName>
</protein>
<dbReference type="PANTHER" id="PTHR46426:SF1">
    <property type="entry name" value="PROTEIN DISULFIDE-ISOMERASE TMX3"/>
    <property type="match status" value="1"/>
</dbReference>
<keyword evidence="4 7" id="KW-0472">Membrane</keyword>
<dbReference type="PROSITE" id="PS00194">
    <property type="entry name" value="THIOREDOXIN_1"/>
    <property type="match status" value="1"/>
</dbReference>
<dbReference type="Pfam" id="PF00085">
    <property type="entry name" value="Thioredoxin"/>
    <property type="match status" value="1"/>
</dbReference>
<gene>
    <name evidence="10" type="ORF">QR46_2940</name>
</gene>
<evidence type="ECO:0000256" key="8">
    <source>
        <dbReference type="SAM" id="SignalP"/>
    </source>
</evidence>
<evidence type="ECO:0000256" key="4">
    <source>
        <dbReference type="ARBA" id="ARBA00023136"/>
    </source>
</evidence>
<feature type="compositionally biased region" description="Basic residues" evidence="6">
    <location>
        <begin position="407"/>
        <end position="416"/>
    </location>
</feature>
<feature type="domain" description="Thioredoxin" evidence="9">
    <location>
        <begin position="10"/>
        <end position="121"/>
    </location>
</feature>
<dbReference type="InterPro" id="IPR052250">
    <property type="entry name" value="PDI_TMX3"/>
</dbReference>
<evidence type="ECO:0000256" key="2">
    <source>
        <dbReference type="ARBA" id="ARBA00022692"/>
    </source>
</evidence>
<dbReference type="EMBL" id="JXTI01000085">
    <property type="protein sequence ID" value="KWX13068.1"/>
    <property type="molecule type" value="Genomic_DNA"/>
</dbReference>
<dbReference type="FunFam" id="3.40.30.10:FF:000402">
    <property type="entry name" value="Protein disulfide isomerase PDI2"/>
    <property type="match status" value="1"/>
</dbReference>
<dbReference type="PANTHER" id="PTHR46426">
    <property type="entry name" value="PROTEIN DISULFIDE-ISOMERASE TMX3"/>
    <property type="match status" value="1"/>
</dbReference>
<dbReference type="Pfam" id="PF13848">
    <property type="entry name" value="Thioredoxin_6"/>
    <property type="match status" value="1"/>
</dbReference>
<reference evidence="10 11" key="1">
    <citation type="journal article" date="2015" name="Mol. Biochem. Parasitol.">
        <title>Identification of polymorphic genes for use in assemblage B genotyping assays through comparative genomics of multiple assemblage B Giardia duodenalis isolates.</title>
        <authorList>
            <person name="Wielinga C."/>
            <person name="Thompson R.C."/>
            <person name="Monis P."/>
            <person name="Ryan U."/>
        </authorList>
    </citation>
    <scope>NUCLEOTIDE SEQUENCE [LARGE SCALE GENOMIC DNA]</scope>
    <source>
        <strain evidence="10 11">BAH15c1</strain>
    </source>
</reference>
<dbReference type="Gene3D" id="3.40.30.10">
    <property type="entry name" value="Glutaredoxin"/>
    <property type="match status" value="2"/>
</dbReference>
<accession>A0A132NSS0</accession>
<dbReference type="InterPro" id="IPR013766">
    <property type="entry name" value="Thioredoxin_domain"/>
</dbReference>
<evidence type="ECO:0000256" key="6">
    <source>
        <dbReference type="SAM" id="MobiDB-lite"/>
    </source>
</evidence>
<comment type="function">
    <text evidence="5">Probable disulfide isomerase, which participates in the folding of proteins containing disulfide bonds. May act as a dithiol oxidase. Acts as a regulator of endoplasmic reticulum-mitochondria contact sites via its ability to regulate redox signals.</text>
</comment>
<comment type="caution">
    <text evidence="10">The sequence shown here is derived from an EMBL/GenBank/DDBJ whole genome shotgun (WGS) entry which is preliminary data.</text>
</comment>
<dbReference type="Proteomes" id="UP000070089">
    <property type="component" value="Unassembled WGS sequence"/>
</dbReference>
<name>A0A132NSS0_GIAIN</name>
<dbReference type="GO" id="GO:0005789">
    <property type="term" value="C:endoplasmic reticulum membrane"/>
    <property type="evidence" value="ECO:0007669"/>
    <property type="project" value="UniProtKB-SubCell"/>
</dbReference>
<dbReference type="AlphaFoldDB" id="A0A132NSS0"/>
<proteinExistence type="predicted"/>
<dbReference type="PRINTS" id="PR00421">
    <property type="entry name" value="THIOREDOXIN"/>
</dbReference>
<evidence type="ECO:0000313" key="11">
    <source>
        <dbReference type="Proteomes" id="UP000070089"/>
    </source>
</evidence>
<evidence type="ECO:0000313" key="10">
    <source>
        <dbReference type="EMBL" id="KWX13068.1"/>
    </source>
</evidence>
<keyword evidence="2 7" id="KW-0812">Transmembrane</keyword>
<organism evidence="10 11">
    <name type="scientific">Giardia duodenalis assemblage B</name>
    <dbReference type="NCBI Taxonomy" id="1394984"/>
    <lineage>
        <taxon>Eukaryota</taxon>
        <taxon>Metamonada</taxon>
        <taxon>Diplomonadida</taxon>
        <taxon>Hexamitidae</taxon>
        <taxon>Giardiinae</taxon>
        <taxon>Giardia</taxon>
    </lineage>
</organism>
<feature type="signal peptide" evidence="8">
    <location>
        <begin position="1"/>
        <end position="17"/>
    </location>
</feature>
<keyword evidence="3 7" id="KW-1133">Transmembrane helix</keyword>
<comment type="subcellular location">
    <subcellularLocation>
        <location evidence="1">Endoplasmic reticulum membrane</location>
        <topology evidence="1">Single-pass membrane protein</topology>
    </subcellularLocation>
</comment>
<dbReference type="InterPro" id="IPR017937">
    <property type="entry name" value="Thioredoxin_CS"/>
</dbReference>
<evidence type="ECO:0000256" key="5">
    <source>
        <dbReference type="ARBA" id="ARBA00045246"/>
    </source>
</evidence>
<keyword evidence="8" id="KW-0732">Signal</keyword>
<evidence type="ECO:0000256" key="7">
    <source>
        <dbReference type="SAM" id="Phobius"/>
    </source>
</evidence>
<feature type="region of interest" description="Disordered" evidence="6">
    <location>
        <begin position="407"/>
        <end position="449"/>
    </location>
</feature>
<dbReference type="VEuPathDB" id="GiardiaDB:QR46_2940"/>
<dbReference type="OrthoDB" id="74910at2759"/>
<feature type="transmembrane region" description="Helical" evidence="7">
    <location>
        <begin position="381"/>
        <end position="404"/>
    </location>
</feature>
<dbReference type="SUPFAM" id="SSF52833">
    <property type="entry name" value="Thioredoxin-like"/>
    <property type="match status" value="2"/>
</dbReference>
<dbReference type="InterPro" id="IPR036249">
    <property type="entry name" value="Thioredoxin-like_sf"/>
</dbReference>
<dbReference type="GO" id="GO:0016853">
    <property type="term" value="F:isomerase activity"/>
    <property type="evidence" value="ECO:0007669"/>
    <property type="project" value="UniProtKB-KW"/>
</dbReference>
<dbReference type="PROSITE" id="PS51352">
    <property type="entry name" value="THIOREDOXIN_2"/>
    <property type="match status" value="1"/>
</dbReference>
<evidence type="ECO:0000256" key="3">
    <source>
        <dbReference type="ARBA" id="ARBA00022989"/>
    </source>
</evidence>
<evidence type="ECO:0000256" key="1">
    <source>
        <dbReference type="ARBA" id="ARBA00004389"/>
    </source>
</evidence>
<dbReference type="CDD" id="cd02961">
    <property type="entry name" value="PDI_a_family"/>
    <property type="match status" value="1"/>
</dbReference>
<feature type="chain" id="PRO_5007800036" evidence="8">
    <location>
        <begin position="18"/>
        <end position="449"/>
    </location>
</feature>
<sequence>MIFASLCILALVGLARAEVLVLTQDNFKSELEKHKNLFIKFYAPWCGHCKRLAPIWEEMSGEFSVMPVAEVDCTTHTEICGKYGVNGYPTIKLLQSNGAVMDYDGPREKQDMMQWAEAMLKPALTEYNDINDIKEKASQTSQPDIYYVMEGPQLLDKFEDFFTPMKGKHFFGFIKGAKEKLYVMREGVRLDFKGKFDKASVQAFLQDNRFPFFPELGPSNFQDLLKRPGRLLTFLAIDPSEHEDTRSKLASFARKLQTGAADLDSKFVSDYYTLTSIDGVQWAQFMEQFEIKKEDLPQLVVYDVLAGSKKYFKAAIGDSVVEDVTAFLRKHKSGATPPSYIDKEEAKAAKKTAQGEEYTPSGGNIADRIMDYMNTMLTENFALFVAMILIGSAIVMSLVIGCCCTGKKKRTPKKSPAKAVKKDNESTDQKQSPKKASAVNKPAQERRRK</sequence>
<evidence type="ECO:0000259" key="9">
    <source>
        <dbReference type="PROSITE" id="PS51352"/>
    </source>
</evidence>
<keyword evidence="10" id="KW-0413">Isomerase</keyword>